<dbReference type="Proteomes" id="UP000515297">
    <property type="component" value="Plasmid plas1"/>
</dbReference>
<evidence type="ECO:0000259" key="3">
    <source>
        <dbReference type="PROSITE" id="PS51820"/>
    </source>
</evidence>
<dbReference type="EMBL" id="CP060053">
    <property type="protein sequence ID" value="QNE07565.1"/>
    <property type="molecule type" value="Genomic_DNA"/>
</dbReference>
<reference evidence="4 6" key="1">
    <citation type="submission" date="2017-01" db="EMBL/GenBank/DDBJ databases">
        <title>Complete genome sequence of esterase-producing bacterium Croceicoccus marinus E4A9.</title>
        <authorList>
            <person name="Wu Y.-H."/>
            <person name="Cheng H."/>
            <person name="Xu L."/>
            <person name="Huo Y.-Y."/>
            <person name="Wang C.-S."/>
            <person name="Xu X.-W."/>
        </authorList>
    </citation>
    <scope>NUCLEOTIDE SEQUENCE [LARGE SCALE GENOMIC DNA]</scope>
    <source>
        <strain evidence="4 6">E4A9</strain>
        <plasmid evidence="4">pCME4A9I</plasmid>
        <plasmid evidence="6">Plasmid pcme4a9i</plasmid>
    </source>
</reference>
<dbReference type="Pfam" id="PF00933">
    <property type="entry name" value="Glyco_hydro_3"/>
    <property type="match status" value="1"/>
</dbReference>
<evidence type="ECO:0000313" key="7">
    <source>
        <dbReference type="Proteomes" id="UP000515297"/>
    </source>
</evidence>
<organism evidence="4 6">
    <name type="scientific">Croceicoccus marinus</name>
    <dbReference type="NCBI Taxonomy" id="450378"/>
    <lineage>
        <taxon>Bacteria</taxon>
        <taxon>Pseudomonadati</taxon>
        <taxon>Pseudomonadota</taxon>
        <taxon>Alphaproteobacteria</taxon>
        <taxon>Sphingomonadales</taxon>
        <taxon>Erythrobacteraceae</taxon>
        <taxon>Croceicoccus</taxon>
    </lineage>
</organism>
<dbReference type="Proteomes" id="UP000195807">
    <property type="component" value="Plasmid pCME4A9I"/>
</dbReference>
<keyword evidence="2 5" id="KW-0378">Hydrolase</keyword>
<dbReference type="SUPFAM" id="SSF51445">
    <property type="entry name" value="(Trans)glycosidases"/>
    <property type="match status" value="1"/>
</dbReference>
<dbReference type="PRINTS" id="PR00133">
    <property type="entry name" value="GLHYDRLASE3"/>
</dbReference>
<dbReference type="InterPro" id="IPR013783">
    <property type="entry name" value="Ig-like_fold"/>
</dbReference>
<keyword evidence="4" id="KW-0614">Plasmid</keyword>
<evidence type="ECO:0000256" key="2">
    <source>
        <dbReference type="ARBA" id="ARBA00022801"/>
    </source>
</evidence>
<dbReference type="SUPFAM" id="SSF56988">
    <property type="entry name" value="Anthrax protective antigen"/>
    <property type="match status" value="1"/>
</dbReference>
<dbReference type="InterPro" id="IPR050288">
    <property type="entry name" value="Cellulose_deg_GH3"/>
</dbReference>
<dbReference type="STRING" id="450378.GCA_001661675_03482"/>
<evidence type="ECO:0000313" key="6">
    <source>
        <dbReference type="Proteomes" id="UP000195807"/>
    </source>
</evidence>
<dbReference type="InterPro" id="IPR001764">
    <property type="entry name" value="Glyco_hydro_3_N"/>
</dbReference>
<dbReference type="InterPro" id="IPR036881">
    <property type="entry name" value="Glyco_hydro_3_C_sf"/>
</dbReference>
<dbReference type="EMBL" id="CP019603">
    <property type="protein sequence ID" value="ARU18060.1"/>
    <property type="molecule type" value="Genomic_DNA"/>
</dbReference>
<dbReference type="InterPro" id="IPR017853">
    <property type="entry name" value="GH"/>
</dbReference>
<dbReference type="InterPro" id="IPR037524">
    <property type="entry name" value="PA14/GLEYA"/>
</dbReference>
<proteinExistence type="inferred from homology"/>
<gene>
    <name evidence="4" type="ORF">A9D14_17325</name>
    <name evidence="5" type="ORF">H4O24_17050</name>
</gene>
<dbReference type="PANTHER" id="PTHR42715:SF10">
    <property type="entry name" value="BETA-GLUCOSIDASE"/>
    <property type="match status" value="1"/>
</dbReference>
<dbReference type="InterPro" id="IPR002772">
    <property type="entry name" value="Glyco_hydro_3_C"/>
</dbReference>
<dbReference type="Pfam" id="PF07691">
    <property type="entry name" value="PA14"/>
    <property type="match status" value="1"/>
</dbReference>
<dbReference type="RefSeq" id="WP_066850592.1">
    <property type="nucleotide sequence ID" value="NZ_CP019603.1"/>
</dbReference>
<dbReference type="Pfam" id="PF14310">
    <property type="entry name" value="Fn3-like"/>
    <property type="match status" value="1"/>
</dbReference>
<dbReference type="GO" id="GO:0005975">
    <property type="term" value="P:carbohydrate metabolic process"/>
    <property type="evidence" value="ECO:0007669"/>
    <property type="project" value="InterPro"/>
</dbReference>
<dbReference type="KEGG" id="cman:A9D14_17325"/>
<dbReference type="GO" id="GO:0004553">
    <property type="term" value="F:hydrolase activity, hydrolyzing O-glycosyl compounds"/>
    <property type="evidence" value="ECO:0007669"/>
    <property type="project" value="InterPro"/>
</dbReference>
<sequence length="795" mass="84311">MTELKLEDAAALTAGAAMWSSVAVPAAGIASFTMSDGPMGIASGKVDERDIARLSPCATLLGASWDEVLVRRIGALVGQEAVERGVDAVLAPNINLARSPLAGRAFEYFSEDPLLTGILGACWIRGLQSTGTASVAKHLVCNDSETARDTVDVQVDERTLREIYLLPFEFAADAGCAGMLAAYNRVNGDYCAEQHHILTKVVKGDWNYRGAIMSDWFGTHSTAPTLNAGLDLEMPGPFRFLGPKSADAVEKGEVPASRVAEAAERVARLASDATGEKTRPYDDGQARALLAEAAAAGFVLLKNEGDILPLDPQKAGRIAIIGPNAAAPCFQGGTFAKISVRPDLSTPEQSVRARYQAASEIVFAPGVDPAPRLPFMEVSPAKDIGDGAASGMTLEYFPSPDCSGEPQTRETRDTNSLVWFTGMHDQVDFAKGGSIRASGTYRAKKDGEHRFHLGATGKARMFVDGQQIVSTTETPPGDTMGVLKSGDSESAPIVLGAGQSVEVTVEFPFEAARVHGLWYGIREPGSVEDMLREAEEAAAGADAVLLFVGETSDSSVESKDRPDTLLPAQQLTLIDRICAANPRTVVIANVGHAYDAAWEDKAAAHLAVWYPGEGFADAIAAVLAGDSEPGGRMPVSIAREEGDYPAFGLKPDGDGKLFYREGTRIGYRGIAAAGKRARHTLGAGQGYTRFEWDDARVEEDGVSVVVRNIGTRTGSDVVQLYRDTPETALVGFAKVTLEPGASQRVRIALTARRFASWGDKGWESLGDAITVRVARNAEDAGIPLTLNPATLPQGM</sequence>
<dbReference type="InterPro" id="IPR026891">
    <property type="entry name" value="Fn3-like"/>
</dbReference>
<dbReference type="PROSITE" id="PS51820">
    <property type="entry name" value="PA14"/>
    <property type="match status" value="1"/>
</dbReference>
<dbReference type="OrthoDB" id="9781691at2"/>
<feature type="domain" description="PA14" evidence="3">
    <location>
        <begin position="387"/>
        <end position="535"/>
    </location>
</feature>
<dbReference type="SUPFAM" id="SSF52279">
    <property type="entry name" value="Beta-D-glucan exohydrolase, C-terminal domain"/>
    <property type="match status" value="1"/>
</dbReference>
<accession>A0A1Z1FH66</accession>
<dbReference type="Gene3D" id="2.60.120.260">
    <property type="entry name" value="Galactose-binding domain-like"/>
    <property type="match status" value="1"/>
</dbReference>
<dbReference type="SMART" id="SM00758">
    <property type="entry name" value="PA14"/>
    <property type="match status" value="1"/>
</dbReference>
<geneLocation type="plasmid" evidence="5 7">
    <name>plas1</name>
</geneLocation>
<dbReference type="InterPro" id="IPR036962">
    <property type="entry name" value="Glyco_hydro_3_N_sf"/>
</dbReference>
<dbReference type="Gene3D" id="2.60.40.10">
    <property type="entry name" value="Immunoglobulins"/>
    <property type="match status" value="1"/>
</dbReference>
<reference evidence="5 7" key="2">
    <citation type="submission" date="2020-08" db="EMBL/GenBank/DDBJ databases">
        <authorList>
            <person name="Liu G."/>
            <person name="Sun C."/>
        </authorList>
    </citation>
    <scope>NUCLEOTIDE SEQUENCE [LARGE SCALE GENOMIC DNA]</scope>
    <source>
        <strain evidence="5 7">OT19</strain>
        <plasmid evidence="5 7">plas1</plasmid>
    </source>
</reference>
<dbReference type="InterPro" id="IPR011658">
    <property type="entry name" value="PA14_dom"/>
</dbReference>
<name>A0A1Z1FH66_9SPHN</name>
<dbReference type="Gene3D" id="3.20.20.300">
    <property type="entry name" value="Glycoside hydrolase, family 3, N-terminal domain"/>
    <property type="match status" value="1"/>
</dbReference>
<dbReference type="SMART" id="SM01217">
    <property type="entry name" value="Fn3_like"/>
    <property type="match status" value="1"/>
</dbReference>
<geneLocation type="plasmid" evidence="4">
    <name>pCME4A9I</name>
</geneLocation>
<dbReference type="Gene3D" id="3.40.50.1700">
    <property type="entry name" value="Glycoside hydrolase family 3 C-terminal domain"/>
    <property type="match status" value="1"/>
</dbReference>
<comment type="similarity">
    <text evidence="1">Belongs to the glycosyl hydrolase 3 family.</text>
</comment>
<dbReference type="AlphaFoldDB" id="A0A1Z1FH66"/>
<dbReference type="Pfam" id="PF01915">
    <property type="entry name" value="Glyco_hydro_3_C"/>
    <property type="match status" value="1"/>
</dbReference>
<protein>
    <submittedName>
        <fullName evidence="4">Beta-glucosidase</fullName>
    </submittedName>
    <submittedName>
        <fullName evidence="5">Glycoside hydrolase family 3 protein</fullName>
    </submittedName>
</protein>
<geneLocation type="plasmid" evidence="6">
    <name>pcme4a9i</name>
</geneLocation>
<evidence type="ECO:0000256" key="1">
    <source>
        <dbReference type="ARBA" id="ARBA00005336"/>
    </source>
</evidence>
<dbReference type="PANTHER" id="PTHR42715">
    <property type="entry name" value="BETA-GLUCOSIDASE"/>
    <property type="match status" value="1"/>
</dbReference>
<evidence type="ECO:0000313" key="4">
    <source>
        <dbReference type="EMBL" id="ARU18060.1"/>
    </source>
</evidence>
<evidence type="ECO:0000313" key="5">
    <source>
        <dbReference type="EMBL" id="QNE07565.1"/>
    </source>
</evidence>
<keyword evidence="6" id="KW-1185">Reference proteome</keyword>